<name>A0ABY1Q9R8_9BACT</name>
<comment type="caution">
    <text evidence="1">The sequence shown here is derived from an EMBL/GenBank/DDBJ whole genome shotgun (WGS) entry which is preliminary data.</text>
</comment>
<organism evidence="1 2">
    <name type="scientific">Neorhodopirellula lusitana</name>
    <dbReference type="NCBI Taxonomy" id="445327"/>
    <lineage>
        <taxon>Bacteria</taxon>
        <taxon>Pseudomonadati</taxon>
        <taxon>Planctomycetota</taxon>
        <taxon>Planctomycetia</taxon>
        <taxon>Pirellulales</taxon>
        <taxon>Pirellulaceae</taxon>
        <taxon>Neorhodopirellula</taxon>
    </lineage>
</organism>
<proteinExistence type="predicted"/>
<evidence type="ECO:0000313" key="2">
    <source>
        <dbReference type="Proteomes" id="UP001158067"/>
    </source>
</evidence>
<dbReference type="Proteomes" id="UP001158067">
    <property type="component" value="Unassembled WGS sequence"/>
</dbReference>
<protein>
    <submittedName>
        <fullName evidence="1">Uncharacterized protein</fullName>
    </submittedName>
</protein>
<dbReference type="EMBL" id="FXUG01000008">
    <property type="protein sequence ID" value="SMP63420.1"/>
    <property type="molecule type" value="Genomic_DNA"/>
</dbReference>
<gene>
    <name evidence="1" type="ORF">SAMN06265222_10873</name>
</gene>
<evidence type="ECO:0000313" key="1">
    <source>
        <dbReference type="EMBL" id="SMP63420.1"/>
    </source>
</evidence>
<accession>A0ABY1Q9R8</accession>
<reference evidence="1 2" key="1">
    <citation type="submission" date="2017-05" db="EMBL/GenBank/DDBJ databases">
        <authorList>
            <person name="Varghese N."/>
            <person name="Submissions S."/>
        </authorList>
    </citation>
    <scope>NUCLEOTIDE SEQUENCE [LARGE SCALE GENOMIC DNA]</scope>
    <source>
        <strain evidence="1 2">DSM 25457</strain>
    </source>
</reference>
<sequence length="83" mass="9074">MQRKTPRSVETQRCQCRRTIPVKANHSCEGQPFHFISVQAGPSGAGKPFREDAGSISDSPDVITAVWPAKSAWPITLPLVTEN</sequence>
<keyword evidence="2" id="KW-1185">Reference proteome</keyword>